<evidence type="ECO:0000256" key="1">
    <source>
        <dbReference type="SAM" id="MobiDB-lite"/>
    </source>
</evidence>
<organism evidence="3 4">
    <name type="scientific">Orbilia oligospora</name>
    <name type="common">Nematode-trapping fungus</name>
    <name type="synonym">Arthrobotrys oligospora</name>
    <dbReference type="NCBI Taxonomy" id="2813651"/>
    <lineage>
        <taxon>Eukaryota</taxon>
        <taxon>Fungi</taxon>
        <taxon>Dikarya</taxon>
        <taxon>Ascomycota</taxon>
        <taxon>Pezizomycotina</taxon>
        <taxon>Orbiliomycetes</taxon>
        <taxon>Orbiliales</taxon>
        <taxon>Orbiliaceae</taxon>
        <taxon>Orbilia</taxon>
    </lineage>
</organism>
<feature type="compositionally biased region" description="Acidic residues" evidence="1">
    <location>
        <begin position="506"/>
        <end position="541"/>
    </location>
</feature>
<gene>
    <name evidence="3" type="ORF">TWF970_008746</name>
</gene>
<dbReference type="SUPFAM" id="SSF53448">
    <property type="entry name" value="Nucleotide-diphospho-sugar transferases"/>
    <property type="match status" value="1"/>
</dbReference>
<sequence>MSNSAAWPRWPNRSRLEASDTSERKSSYAGKYKHSPRHLKICWLDIFVELYEYITHSFTARFRYSTVIFLIGIGLGYFISVYKTTTVPRVAPIGFAHDLYPTPHTKAPSPEFQSTWSEDPYFLPPLSRKRLPVVPSYNIMSTDSKTLLLANDIVAQSPMTPLFIPFGRNHLMLQQTVLSYIAAGWPRSQIYVIDNTGTMDANLRGLLSNTNPFHLDYNLYRGRYGVNIIRTPTLFSFAQLQNFMLSTAMNKGWTHFFWSHQDVVALSDEARRPYKSFYENVVSSLVSLYPTMNSAASKKEGKHWGLVWYSFDHLSLVNVAVSLDTDANIGAWDTFIPYYHTDCDYYERMRLNGFSILERRVGDIYDVANHVEDPEHAFFGGGRAPATKERGLGKERPWDEEEKLESRRYKMLKRELKGFMKTKNVAGKNRNTWQDELKGGKGEPWTYDSYGFDNAWWTTASVGRVIFQKKWGTLECQPSVAGKGLRRIWNSGEDFRSGRPNTIRYDDDEEYDPDHDDDLGYPYDEDDDDDDAENDFPSSEDDGVHDMEWDSGESGNLNAWGDTGLGMEPKSHDGSKSQPGIPSKASLNKRAVGSN</sequence>
<accession>A0A7C8REP9</accession>
<keyword evidence="2" id="KW-0472">Membrane</keyword>
<comment type="caution">
    <text evidence="3">The sequence shown here is derived from an EMBL/GenBank/DDBJ whole genome shotgun (WGS) entry which is preliminary data.</text>
</comment>
<evidence type="ECO:0000313" key="3">
    <source>
        <dbReference type="EMBL" id="KAF3286915.1"/>
    </source>
</evidence>
<protein>
    <submittedName>
        <fullName evidence="3">Uncharacterized protein</fullName>
    </submittedName>
</protein>
<dbReference type="OrthoDB" id="3527108at2759"/>
<evidence type="ECO:0000313" key="4">
    <source>
        <dbReference type="Proteomes" id="UP000474640"/>
    </source>
</evidence>
<proteinExistence type="predicted"/>
<feature type="transmembrane region" description="Helical" evidence="2">
    <location>
        <begin position="62"/>
        <end position="82"/>
    </location>
</feature>
<name>A0A7C8REP9_ORBOL</name>
<dbReference type="InterPro" id="IPR029044">
    <property type="entry name" value="Nucleotide-diphossugar_trans"/>
</dbReference>
<evidence type="ECO:0000256" key="2">
    <source>
        <dbReference type="SAM" id="Phobius"/>
    </source>
</evidence>
<dbReference type="EMBL" id="JAABOJ010000005">
    <property type="protein sequence ID" value="KAF3286915.1"/>
    <property type="molecule type" value="Genomic_DNA"/>
</dbReference>
<dbReference type="AlphaFoldDB" id="A0A7C8REP9"/>
<keyword evidence="2" id="KW-0812">Transmembrane</keyword>
<dbReference type="Proteomes" id="UP000474640">
    <property type="component" value="Unassembled WGS sequence"/>
</dbReference>
<keyword evidence="2" id="KW-1133">Transmembrane helix</keyword>
<feature type="region of interest" description="Disordered" evidence="1">
    <location>
        <begin position="497"/>
        <end position="595"/>
    </location>
</feature>
<reference evidence="3 4" key="1">
    <citation type="submission" date="2020-01" db="EMBL/GenBank/DDBJ databases">
        <authorList>
            <person name="Palmer J.M."/>
        </authorList>
    </citation>
    <scope>NUCLEOTIDE SEQUENCE [LARGE SCALE GENOMIC DNA]</scope>
    <source>
        <strain evidence="3 4">TWF970</strain>
    </source>
</reference>